<feature type="signal peptide" evidence="1">
    <location>
        <begin position="1"/>
        <end position="18"/>
    </location>
</feature>
<evidence type="ECO:0000313" key="3">
    <source>
        <dbReference type="EMBL" id="MFC0683934.1"/>
    </source>
</evidence>
<accession>A0ABV6S534</accession>
<feature type="chain" id="PRO_5046437599" evidence="1">
    <location>
        <begin position="19"/>
        <end position="223"/>
    </location>
</feature>
<name>A0ABV6S534_9SPHN</name>
<reference evidence="3 4" key="1">
    <citation type="submission" date="2024-09" db="EMBL/GenBank/DDBJ databases">
        <authorList>
            <person name="Sun Q."/>
            <person name="Mori K."/>
        </authorList>
    </citation>
    <scope>NUCLEOTIDE SEQUENCE [LARGE SCALE GENOMIC DNA]</scope>
    <source>
        <strain evidence="3 4">CICC 11035S</strain>
    </source>
</reference>
<dbReference type="EMBL" id="JBHLTM010000019">
    <property type="protein sequence ID" value="MFC0683934.1"/>
    <property type="molecule type" value="Genomic_DNA"/>
</dbReference>
<evidence type="ECO:0000256" key="1">
    <source>
        <dbReference type="SAM" id="SignalP"/>
    </source>
</evidence>
<dbReference type="RefSeq" id="WP_267223265.1">
    <property type="nucleotide sequence ID" value="NZ_JAPCWC010000021.1"/>
</dbReference>
<keyword evidence="4" id="KW-1185">Reference proteome</keyword>
<sequence length="223" mass="23653">MKALPRLILALPPLALLAGCIGEPDKPQRRPTQAARPAITVPSPAARQCMATLGSQHAVFSPVADRYYGSGCSTVGTVKLSALNTDSSTVSITNLGPVTCNTATPFAAWARFGVDRAAQQILGSRIISIETYGSYNCRNVAGTARRSGHATANAIDVSGFVLADGRRVSVLDDWNGGSPAERRFLRVVHESACKRFGTTLGPDYNAAHANHFHLEADGKSFCR</sequence>
<dbReference type="InterPro" id="IPR009683">
    <property type="entry name" value="Extensin-like_C"/>
</dbReference>
<proteinExistence type="predicted"/>
<comment type="caution">
    <text evidence="3">The sequence shown here is derived from an EMBL/GenBank/DDBJ whole genome shotgun (WGS) entry which is preliminary data.</text>
</comment>
<dbReference type="PROSITE" id="PS51257">
    <property type="entry name" value="PROKAR_LIPOPROTEIN"/>
    <property type="match status" value="1"/>
</dbReference>
<gene>
    <name evidence="3" type="ORF">ACFFF8_04955</name>
</gene>
<protein>
    <submittedName>
        <fullName evidence="3">Extensin family protein</fullName>
    </submittedName>
</protein>
<evidence type="ECO:0000313" key="4">
    <source>
        <dbReference type="Proteomes" id="UP001589858"/>
    </source>
</evidence>
<feature type="domain" description="Extensin-like C-terminal" evidence="2">
    <location>
        <begin position="48"/>
        <end position="223"/>
    </location>
</feature>
<dbReference type="Pfam" id="PF06904">
    <property type="entry name" value="Extensin-like_C"/>
    <property type="match status" value="1"/>
</dbReference>
<organism evidence="3 4">
    <name type="scientific">Novosphingobium clariflavum</name>
    <dbReference type="NCBI Taxonomy" id="2029884"/>
    <lineage>
        <taxon>Bacteria</taxon>
        <taxon>Pseudomonadati</taxon>
        <taxon>Pseudomonadota</taxon>
        <taxon>Alphaproteobacteria</taxon>
        <taxon>Sphingomonadales</taxon>
        <taxon>Sphingomonadaceae</taxon>
        <taxon>Novosphingobium</taxon>
    </lineage>
</organism>
<evidence type="ECO:0000259" key="2">
    <source>
        <dbReference type="Pfam" id="PF06904"/>
    </source>
</evidence>
<keyword evidence="1" id="KW-0732">Signal</keyword>
<dbReference type="Proteomes" id="UP001589858">
    <property type="component" value="Unassembled WGS sequence"/>
</dbReference>